<keyword evidence="2" id="KW-1185">Reference proteome</keyword>
<sequence>MSRPWGFGRSVVVVLGSVQPTFALGCVLEVFGTRRTGLPQHDEFDGCTQEPDRVRVVL</sequence>
<dbReference type="Proteomes" id="UP001500603">
    <property type="component" value="Unassembled WGS sequence"/>
</dbReference>
<evidence type="ECO:0008006" key="3">
    <source>
        <dbReference type="Google" id="ProtNLM"/>
    </source>
</evidence>
<gene>
    <name evidence="1" type="ORF">GCM10023318_39620</name>
</gene>
<comment type="caution">
    <text evidence="1">The sequence shown here is derived from an EMBL/GenBank/DDBJ whole genome shotgun (WGS) entry which is preliminary data.</text>
</comment>
<name>A0ABP9KHZ7_9NOCA</name>
<reference evidence="2" key="1">
    <citation type="journal article" date="2019" name="Int. J. Syst. Evol. Microbiol.">
        <title>The Global Catalogue of Microorganisms (GCM) 10K type strain sequencing project: providing services to taxonomists for standard genome sequencing and annotation.</title>
        <authorList>
            <consortium name="The Broad Institute Genomics Platform"/>
            <consortium name="The Broad Institute Genome Sequencing Center for Infectious Disease"/>
            <person name="Wu L."/>
            <person name="Ma J."/>
        </authorList>
    </citation>
    <scope>NUCLEOTIDE SEQUENCE [LARGE SCALE GENOMIC DNA]</scope>
    <source>
        <strain evidence="2">JCM 18298</strain>
    </source>
</reference>
<evidence type="ECO:0000313" key="1">
    <source>
        <dbReference type="EMBL" id="GAA5059284.1"/>
    </source>
</evidence>
<protein>
    <recommendedName>
        <fullName evidence="3">Secreted protein</fullName>
    </recommendedName>
</protein>
<evidence type="ECO:0000313" key="2">
    <source>
        <dbReference type="Proteomes" id="UP001500603"/>
    </source>
</evidence>
<organism evidence="1 2">
    <name type="scientific">Nocardia callitridis</name>
    <dbReference type="NCBI Taxonomy" id="648753"/>
    <lineage>
        <taxon>Bacteria</taxon>
        <taxon>Bacillati</taxon>
        <taxon>Actinomycetota</taxon>
        <taxon>Actinomycetes</taxon>
        <taxon>Mycobacteriales</taxon>
        <taxon>Nocardiaceae</taxon>
        <taxon>Nocardia</taxon>
    </lineage>
</organism>
<proteinExistence type="predicted"/>
<dbReference type="PROSITE" id="PS51257">
    <property type="entry name" value="PROKAR_LIPOPROTEIN"/>
    <property type="match status" value="1"/>
</dbReference>
<accession>A0ABP9KHZ7</accession>
<dbReference type="EMBL" id="BAABJM010000003">
    <property type="protein sequence ID" value="GAA5059284.1"/>
    <property type="molecule type" value="Genomic_DNA"/>
</dbReference>